<proteinExistence type="predicted"/>
<comment type="caution">
    <text evidence="1">The sequence shown here is derived from an EMBL/GenBank/DDBJ whole genome shotgun (WGS) entry which is preliminary data.</text>
</comment>
<dbReference type="Proteomes" id="UP000053051">
    <property type="component" value="Unassembled WGS sequence"/>
</dbReference>
<name>M1WS87_9NOST</name>
<protein>
    <recommendedName>
        <fullName evidence="3">DNA uptake protein</fullName>
    </recommendedName>
</protein>
<dbReference type="PANTHER" id="PTHR21180:SF32">
    <property type="entry name" value="ENDONUCLEASE_EXONUCLEASE_PHOSPHATASE FAMILY DOMAIN-CONTAINING PROTEIN 1"/>
    <property type="match status" value="1"/>
</dbReference>
<gene>
    <name evidence="1" type="ORF">RINTHH_11490</name>
</gene>
<dbReference type="Gene3D" id="1.10.150.320">
    <property type="entry name" value="Photosystem II 12 kDa extrinsic protein"/>
    <property type="match status" value="1"/>
</dbReference>
<dbReference type="Pfam" id="PF12836">
    <property type="entry name" value="HHH_3"/>
    <property type="match status" value="1"/>
</dbReference>
<reference evidence="2" key="2">
    <citation type="submission" date="2016-01" db="EMBL/GenBank/DDBJ databases">
        <title>Diatom-associated endosymboitic cyanobacterium lacks core nitrogen metabolism enzymes.</title>
        <authorList>
            <person name="Hilton J.A."/>
            <person name="Foster R.A."/>
            <person name="Tripp H.J."/>
            <person name="Carter B.J."/>
            <person name="Zehr J.P."/>
            <person name="Villareal T.A."/>
        </authorList>
    </citation>
    <scope>NUCLEOTIDE SEQUENCE [LARGE SCALE GENOMIC DNA]</scope>
    <source>
        <strain evidence="2">HH01</strain>
    </source>
</reference>
<dbReference type="EMBL" id="CAIY01000044">
    <property type="protein sequence ID" value="CCH67304.1"/>
    <property type="molecule type" value="Genomic_DNA"/>
</dbReference>
<dbReference type="SUPFAM" id="SSF47781">
    <property type="entry name" value="RuvA domain 2-like"/>
    <property type="match status" value="2"/>
</dbReference>
<dbReference type="PANTHER" id="PTHR21180">
    <property type="entry name" value="ENDONUCLEASE/EXONUCLEASE/PHOSPHATASE FAMILY DOMAIN-CONTAINING PROTEIN 1"/>
    <property type="match status" value="1"/>
</dbReference>
<evidence type="ECO:0008006" key="3">
    <source>
        <dbReference type="Google" id="ProtNLM"/>
    </source>
</evidence>
<dbReference type="GO" id="GO:0015628">
    <property type="term" value="P:protein secretion by the type II secretion system"/>
    <property type="evidence" value="ECO:0007669"/>
    <property type="project" value="TreeGrafter"/>
</dbReference>
<evidence type="ECO:0000313" key="2">
    <source>
        <dbReference type="Proteomes" id="UP000053051"/>
    </source>
</evidence>
<dbReference type="GO" id="GO:0015627">
    <property type="term" value="C:type II protein secretion system complex"/>
    <property type="evidence" value="ECO:0007669"/>
    <property type="project" value="TreeGrafter"/>
</dbReference>
<evidence type="ECO:0000313" key="1">
    <source>
        <dbReference type="EMBL" id="CCH67304.1"/>
    </source>
</evidence>
<dbReference type="InterPro" id="IPR051675">
    <property type="entry name" value="Endo/Exo/Phosphatase_dom_1"/>
</dbReference>
<reference evidence="1 2" key="1">
    <citation type="submission" date="2012-05" db="EMBL/GenBank/DDBJ databases">
        <authorList>
            <person name="Hilton J."/>
        </authorList>
    </citation>
    <scope>NUCLEOTIDE SEQUENCE [LARGE SCALE GENOMIC DNA]</scope>
    <source>
        <strain evidence="1 2">HH01</strain>
    </source>
</reference>
<dbReference type="InterPro" id="IPR010994">
    <property type="entry name" value="RuvA_2-like"/>
</dbReference>
<dbReference type="STRING" id="1165094.RINTHH_11490"/>
<keyword evidence="2" id="KW-1185">Reference proteome</keyword>
<organism evidence="1 2">
    <name type="scientific">Richelia intracellularis HH01</name>
    <dbReference type="NCBI Taxonomy" id="1165094"/>
    <lineage>
        <taxon>Bacteria</taxon>
        <taxon>Bacillati</taxon>
        <taxon>Cyanobacteriota</taxon>
        <taxon>Cyanophyceae</taxon>
        <taxon>Nostocales</taxon>
        <taxon>Nostocaceae</taxon>
        <taxon>Richelia</taxon>
    </lineage>
</organism>
<dbReference type="AlphaFoldDB" id="M1WS87"/>
<sequence length="205" mass="23930">MSSNKSVAIFSNKFRDLHIYLDWHCMNQNWLSFGINPRLKRLRHKLSSDPYYRLQSEEEILMAAHLGVRIDVNRAAVDDWLRLPGLSIHQARNLVELSRVGVRFYCIEDMAAALSISVHRLKYLEVILNFSYYEDEDTEGLVYVVDPNTATLESLLQVPYINFELAQALIDNRFTNGLYQNLADFQQRLNLSSDVIAKLMYHLRF</sequence>
<accession>M1WS87</accession>